<dbReference type="InterPro" id="IPR013762">
    <property type="entry name" value="Integrase-like_cat_sf"/>
</dbReference>
<feature type="domain" description="Tyr recombinase" evidence="2">
    <location>
        <begin position="207"/>
        <end position="440"/>
    </location>
</feature>
<dbReference type="PROSITE" id="PS51898">
    <property type="entry name" value="TYR_RECOMBINASE"/>
    <property type="match status" value="1"/>
</dbReference>
<dbReference type="RefSeq" id="WP_386844362.1">
    <property type="nucleotide sequence ID" value="NZ_JBHUMK010000029.1"/>
</dbReference>
<name>A0ABW5P1J2_9DEIO</name>
<dbReference type="Gene3D" id="1.10.443.10">
    <property type="entry name" value="Intergrase catalytic core"/>
    <property type="match status" value="1"/>
</dbReference>
<dbReference type="EMBL" id="JBHUMK010000029">
    <property type="protein sequence ID" value="MFD2609191.1"/>
    <property type="molecule type" value="Genomic_DNA"/>
</dbReference>
<protein>
    <submittedName>
        <fullName evidence="3">Integrase</fullName>
    </submittedName>
</protein>
<sequence>MTEPGTWTVEPPTVLLPSRPRRQRVQAQSHTEQLFYRANGSLHRELSLIHRRLLRRVTEQTANLYCRDFLRFEVYIQTTHGLGWDAPPQVIRQVAQHYLRNHGAHLTKRSDEWLVFPEHNNPHSSVEGRQNLRLVLESLRAVYGVAMRLGLYRHPEDPFTKEFTRDVAAQRPAPQPPSWSGLSRPPINRKQPSHYFVFRGGYWNPAHLIDPMGLYERVTAAFEQPDLPLRDRLITRILFEGGPRVSEACALTVQGWAYALPGTSPFSRSFKLPNKGQGDRARKPVHVSVDTGMLLRQYFVTERRALDPLTGEFSAWCESMGAEESPEQYQAFLRATGRTMMPVPVFLNHSGRPYTANAFRKGAWRPRLAAAGLAARPHQARHWFVTTYLQAIELMFQGQPEEYYRHRQALGQYMGWAFPDRMLQIYDQTLSDQRVHGRLADVSAWLQRLHAQGQFAAVLSTPRPTGPQTQPGPLARRVAHLNQGVLQ</sequence>
<dbReference type="SUPFAM" id="SSF56349">
    <property type="entry name" value="DNA breaking-rejoining enzymes"/>
    <property type="match status" value="1"/>
</dbReference>
<organism evidence="3 4">
    <name type="scientific">Deinococcus taklimakanensis</name>
    <dbReference type="NCBI Taxonomy" id="536443"/>
    <lineage>
        <taxon>Bacteria</taxon>
        <taxon>Thermotogati</taxon>
        <taxon>Deinococcota</taxon>
        <taxon>Deinococci</taxon>
        <taxon>Deinococcales</taxon>
        <taxon>Deinococcaceae</taxon>
        <taxon>Deinococcus</taxon>
    </lineage>
</organism>
<keyword evidence="1" id="KW-0233">DNA recombination</keyword>
<reference evidence="4" key="1">
    <citation type="journal article" date="2019" name="Int. J. Syst. Evol. Microbiol.">
        <title>The Global Catalogue of Microorganisms (GCM) 10K type strain sequencing project: providing services to taxonomists for standard genome sequencing and annotation.</title>
        <authorList>
            <consortium name="The Broad Institute Genomics Platform"/>
            <consortium name="The Broad Institute Genome Sequencing Center for Infectious Disease"/>
            <person name="Wu L."/>
            <person name="Ma J."/>
        </authorList>
    </citation>
    <scope>NUCLEOTIDE SEQUENCE [LARGE SCALE GENOMIC DNA]</scope>
    <source>
        <strain evidence="4">KCTC 33842</strain>
    </source>
</reference>
<dbReference type="InterPro" id="IPR011010">
    <property type="entry name" value="DNA_brk_join_enz"/>
</dbReference>
<comment type="caution">
    <text evidence="3">The sequence shown here is derived from an EMBL/GenBank/DDBJ whole genome shotgun (WGS) entry which is preliminary data.</text>
</comment>
<gene>
    <name evidence="3" type="ORF">ACFSR9_07030</name>
</gene>
<evidence type="ECO:0000259" key="2">
    <source>
        <dbReference type="PROSITE" id="PS51898"/>
    </source>
</evidence>
<dbReference type="InterPro" id="IPR002104">
    <property type="entry name" value="Integrase_catalytic"/>
</dbReference>
<evidence type="ECO:0000256" key="1">
    <source>
        <dbReference type="ARBA" id="ARBA00023172"/>
    </source>
</evidence>
<evidence type="ECO:0000313" key="4">
    <source>
        <dbReference type="Proteomes" id="UP001597475"/>
    </source>
</evidence>
<accession>A0ABW5P1J2</accession>
<keyword evidence="4" id="KW-1185">Reference proteome</keyword>
<evidence type="ECO:0000313" key="3">
    <source>
        <dbReference type="EMBL" id="MFD2609191.1"/>
    </source>
</evidence>
<proteinExistence type="predicted"/>
<dbReference type="Proteomes" id="UP001597475">
    <property type="component" value="Unassembled WGS sequence"/>
</dbReference>